<proteinExistence type="predicted"/>
<reference evidence="2" key="1">
    <citation type="journal article" date="2019" name="Int. J. Syst. Evol. Microbiol.">
        <title>The Global Catalogue of Microorganisms (GCM) 10K type strain sequencing project: providing services to taxonomists for standard genome sequencing and annotation.</title>
        <authorList>
            <consortium name="The Broad Institute Genomics Platform"/>
            <consortium name="The Broad Institute Genome Sequencing Center for Infectious Disease"/>
            <person name="Wu L."/>
            <person name="Ma J."/>
        </authorList>
    </citation>
    <scope>NUCLEOTIDE SEQUENCE [LARGE SCALE GENOMIC DNA]</scope>
    <source>
        <strain evidence="2">CGMCC 4.7192</strain>
    </source>
</reference>
<evidence type="ECO:0000313" key="1">
    <source>
        <dbReference type="EMBL" id="MFD2206656.1"/>
    </source>
</evidence>
<dbReference type="EMBL" id="JBHUII010000006">
    <property type="protein sequence ID" value="MFD2206656.1"/>
    <property type="molecule type" value="Genomic_DNA"/>
</dbReference>
<keyword evidence="2" id="KW-1185">Reference proteome</keyword>
<comment type="caution">
    <text evidence="1">The sequence shown here is derived from an EMBL/GenBank/DDBJ whole genome shotgun (WGS) entry which is preliminary data.</text>
</comment>
<dbReference type="RefSeq" id="WP_380252500.1">
    <property type="nucleotide sequence ID" value="NZ_JBHUII010000006.1"/>
</dbReference>
<sequence>MEMKTEFFDHKTVLSLEGIDLTTAARQVSSVLPVRGRLSYGDLMDIDLCSAPLLDTAGLSDVLSGDLSGLVV</sequence>
<protein>
    <submittedName>
        <fullName evidence="1">Uncharacterized protein</fullName>
    </submittedName>
</protein>
<accession>A0ABW5BP86</accession>
<organism evidence="1 2">
    <name type="scientific">Kiloniella antarctica</name>
    <dbReference type="NCBI Taxonomy" id="1550907"/>
    <lineage>
        <taxon>Bacteria</taxon>
        <taxon>Pseudomonadati</taxon>
        <taxon>Pseudomonadota</taxon>
        <taxon>Alphaproteobacteria</taxon>
        <taxon>Rhodospirillales</taxon>
        <taxon>Kiloniellaceae</taxon>
        <taxon>Kiloniella</taxon>
    </lineage>
</organism>
<gene>
    <name evidence="1" type="ORF">ACFSKO_13570</name>
</gene>
<evidence type="ECO:0000313" key="2">
    <source>
        <dbReference type="Proteomes" id="UP001597294"/>
    </source>
</evidence>
<name>A0ABW5BP86_9PROT</name>
<dbReference type="Proteomes" id="UP001597294">
    <property type="component" value="Unassembled WGS sequence"/>
</dbReference>